<protein>
    <submittedName>
        <fullName evidence="1">Uncharacterized protein</fullName>
    </submittedName>
</protein>
<reference evidence="1" key="1">
    <citation type="submission" date="2018-11" db="EMBL/GenBank/DDBJ databases">
        <title>The sequence and de novo assembly of Larimichthys crocea genome using PacBio and Hi-C technologies.</title>
        <authorList>
            <person name="Xu P."/>
            <person name="Chen B."/>
            <person name="Zhou Z."/>
            <person name="Ke Q."/>
            <person name="Wu Y."/>
            <person name="Bai H."/>
            <person name="Pu F."/>
        </authorList>
    </citation>
    <scope>NUCLEOTIDE SEQUENCE</scope>
    <source>
        <tissue evidence="1">Muscle</tissue>
    </source>
</reference>
<accession>A0ACD3QDS7</accession>
<name>A0ACD3QDS7_LARCR</name>
<sequence>MLIEASGQKNNQLLPNVDQEKEKIVVPKLYPNSFLFEKWGDNLPEEEQKMAEGLFKIYGYNVFLSNQLPLDRKLQDTRDNRCLTKNYPKDLPTISVVLIYMNEALSVIKRAIRSIITHTPKHLLKEIILVDDYSTYNDLGQPLEDYIAQIHNERPGLIKKVWHKRQMGLSQSRISGWEHATADVVAILDAHIEATVGWAEPLLARIKADRTVVVSPVFDKVHFDDLHVERYIPASHGFDWALWCMYESFGPEWLKMDDESQPGKSPSVMGIFAADRGFLGEIGGLDGGMTVYGGENVELGIRVWLCGGSVEVVPCSKIAHIERAHKPYAPDLSSAMRRNALRVADIWLDDYKKNVFIAWNVPFKNHGIDIGDVSERKKIREKLKCKPFKWYLDNVYPSLESWDNLLGYGVLRNTLLMRQCVDQGADPGNIPILYECHFQQPQHCYFNTDGELIIGWIKSHKYNSNRCLVDPGSGGTPILEECWMAKANNLHMHWDFKQHLVPYAQRVTCVTVATALLLVVEGAALQLGALLSVGYQQTPVTDKELDVPRVMKSFYDLEASIKDLKDLKVDLDIYVKSLEEQNPGLRIARVRHDEQKGLAYARVSGWRAATADVVAILDAHIEVHEMWAEPLLTQIKADRTVVVSPVFDRVNFDDLKVIQYQPAAHAFDWALWCMYEGFSPEYSKLGDSSLPGKSPSVMGILVAERKFLGEIGLLDEGMKVYGGENVELGIRVWTCGGSIEVVPCSKIAHIERNHKPYMPDLSPAMKRNALRVAEVWMDEYKHNINLAWNLPFENHGIDIGDVSERKKLRERLNCKPFKWYLENVYPKLDPWDNLLAYGGMKNLDANMCIDQGPVPGHTPIAYNCYYYGPQFTYYRENGELYIGGIKSHKYNDNRCLTDVGKKETKPGLYNCKEAMQKGMGIYWDFTQGEELRNRQTKRCLEIENGQLIIKECSGQRWEIENIIKAF</sequence>
<organism evidence="1 2">
    <name type="scientific">Larimichthys crocea</name>
    <name type="common">Large yellow croaker</name>
    <name type="synonym">Pseudosciaena crocea</name>
    <dbReference type="NCBI Taxonomy" id="215358"/>
    <lineage>
        <taxon>Eukaryota</taxon>
        <taxon>Metazoa</taxon>
        <taxon>Chordata</taxon>
        <taxon>Craniata</taxon>
        <taxon>Vertebrata</taxon>
        <taxon>Euteleostomi</taxon>
        <taxon>Actinopterygii</taxon>
        <taxon>Neopterygii</taxon>
        <taxon>Teleostei</taxon>
        <taxon>Neoteleostei</taxon>
        <taxon>Acanthomorphata</taxon>
        <taxon>Eupercaria</taxon>
        <taxon>Sciaenidae</taxon>
        <taxon>Larimichthys</taxon>
    </lineage>
</organism>
<keyword evidence="2" id="KW-1185">Reference proteome</keyword>
<evidence type="ECO:0000313" key="1">
    <source>
        <dbReference type="EMBL" id="TMS05370.1"/>
    </source>
</evidence>
<dbReference type="EMBL" id="CM011693">
    <property type="protein sequence ID" value="TMS05370.1"/>
    <property type="molecule type" value="Genomic_DNA"/>
</dbReference>
<gene>
    <name evidence="1" type="ORF">E3U43_004620</name>
</gene>
<comment type="caution">
    <text evidence="1">The sequence shown here is derived from an EMBL/GenBank/DDBJ whole genome shotgun (WGS) entry which is preliminary data.</text>
</comment>
<evidence type="ECO:0000313" key="2">
    <source>
        <dbReference type="Proteomes" id="UP000793456"/>
    </source>
</evidence>
<dbReference type="Proteomes" id="UP000793456">
    <property type="component" value="Chromosome XX"/>
</dbReference>
<proteinExistence type="predicted"/>